<dbReference type="PANTHER" id="PTHR48081:SF8">
    <property type="entry name" value="ALPHA_BETA HYDROLASE FOLD-3 DOMAIN-CONTAINING PROTEIN-RELATED"/>
    <property type="match status" value="1"/>
</dbReference>
<dbReference type="Gene3D" id="3.40.50.1820">
    <property type="entry name" value="alpha/beta hydrolase"/>
    <property type="match status" value="1"/>
</dbReference>
<evidence type="ECO:0000256" key="1">
    <source>
        <dbReference type="ARBA" id="ARBA00022801"/>
    </source>
</evidence>
<dbReference type="Proteomes" id="UP001240236">
    <property type="component" value="Unassembled WGS sequence"/>
</dbReference>
<dbReference type="EMBL" id="JAUSUZ010000001">
    <property type="protein sequence ID" value="MDQ0369952.1"/>
    <property type="molecule type" value="Genomic_DNA"/>
</dbReference>
<dbReference type="RefSeq" id="WP_307245563.1">
    <property type="nucleotide sequence ID" value="NZ_JAUSUZ010000001.1"/>
</dbReference>
<name>A0AAE3W7K0_9ACTN</name>
<accession>A0AAE3W7K0</accession>
<dbReference type="PANTHER" id="PTHR48081">
    <property type="entry name" value="AB HYDROLASE SUPERFAMILY PROTEIN C4A8.06C"/>
    <property type="match status" value="1"/>
</dbReference>
<dbReference type="Pfam" id="PF07859">
    <property type="entry name" value="Abhydrolase_3"/>
    <property type="match status" value="1"/>
</dbReference>
<sequence>MRPPYDAAVEAVLTAAGLADDAPVPTADSLIAGLRTANHEDLSVFEVARRDITVDGHRGAALTGTVFSRPDHTGSGPGLFVLHGGGMVGGTRFTGLSLILPLLAAHDVVVVSVDHRLAPEHPDPFPVEDAYAALNWTARNAGDLGIDPGRLIVAGISSGGGLAAGAALLARDRGGPALLGQLLICPMLDDRDRTVSARQFERSGTWTRAHNRLAWTALLGARAGTFDVSAYAAPARAADLSGLPPAFIDVGSADVLRDEAVAYAGRIWADGGAAELHVWPGGTHAWDALVPESPMARAAARARSDWLGRLIAAPALV</sequence>
<dbReference type="InterPro" id="IPR029058">
    <property type="entry name" value="AB_hydrolase_fold"/>
</dbReference>
<dbReference type="InterPro" id="IPR013094">
    <property type="entry name" value="AB_hydrolase_3"/>
</dbReference>
<feature type="domain" description="Alpha/beta hydrolase fold-3" evidence="2">
    <location>
        <begin position="80"/>
        <end position="286"/>
    </location>
</feature>
<comment type="caution">
    <text evidence="3">The sequence shown here is derived from an EMBL/GenBank/DDBJ whole genome shotgun (WGS) entry which is preliminary data.</text>
</comment>
<keyword evidence="4" id="KW-1185">Reference proteome</keyword>
<dbReference type="AlphaFoldDB" id="A0AAE3W7K0"/>
<evidence type="ECO:0000313" key="3">
    <source>
        <dbReference type="EMBL" id="MDQ0369952.1"/>
    </source>
</evidence>
<gene>
    <name evidence="3" type="ORF">J2S42_006621</name>
</gene>
<proteinExistence type="predicted"/>
<protein>
    <submittedName>
        <fullName evidence="3">Acetyl esterase/lipase</fullName>
    </submittedName>
</protein>
<dbReference type="InterPro" id="IPR050300">
    <property type="entry name" value="GDXG_lipolytic_enzyme"/>
</dbReference>
<evidence type="ECO:0000259" key="2">
    <source>
        <dbReference type="Pfam" id="PF07859"/>
    </source>
</evidence>
<dbReference type="GO" id="GO:0016787">
    <property type="term" value="F:hydrolase activity"/>
    <property type="evidence" value="ECO:0007669"/>
    <property type="project" value="UniProtKB-KW"/>
</dbReference>
<reference evidence="3 4" key="1">
    <citation type="submission" date="2023-07" db="EMBL/GenBank/DDBJ databases">
        <title>Sequencing the genomes of 1000 actinobacteria strains.</title>
        <authorList>
            <person name="Klenk H.-P."/>
        </authorList>
    </citation>
    <scope>NUCLEOTIDE SEQUENCE [LARGE SCALE GENOMIC DNA]</scope>
    <source>
        <strain evidence="3 4">DSM 44709</strain>
    </source>
</reference>
<evidence type="ECO:0000313" key="4">
    <source>
        <dbReference type="Proteomes" id="UP001240236"/>
    </source>
</evidence>
<dbReference type="SUPFAM" id="SSF53474">
    <property type="entry name" value="alpha/beta-Hydrolases"/>
    <property type="match status" value="1"/>
</dbReference>
<organism evidence="3 4">
    <name type="scientific">Catenuloplanes indicus</name>
    <dbReference type="NCBI Taxonomy" id="137267"/>
    <lineage>
        <taxon>Bacteria</taxon>
        <taxon>Bacillati</taxon>
        <taxon>Actinomycetota</taxon>
        <taxon>Actinomycetes</taxon>
        <taxon>Micromonosporales</taxon>
        <taxon>Micromonosporaceae</taxon>
        <taxon>Catenuloplanes</taxon>
    </lineage>
</organism>
<keyword evidence="1" id="KW-0378">Hydrolase</keyword>